<evidence type="ECO:0000313" key="4">
    <source>
        <dbReference type="EMBL" id="RNF49230.1"/>
    </source>
</evidence>
<name>A0A3M8Q2R2_9GAMM</name>
<organism evidence="4 5">
    <name type="scientific">Marinomonas hwangdonensis</name>
    <dbReference type="NCBI Taxonomy" id="1053647"/>
    <lineage>
        <taxon>Bacteria</taxon>
        <taxon>Pseudomonadati</taxon>
        <taxon>Pseudomonadota</taxon>
        <taxon>Gammaproteobacteria</taxon>
        <taxon>Oceanospirillales</taxon>
        <taxon>Oceanospirillaceae</taxon>
        <taxon>Marinomonas</taxon>
    </lineage>
</organism>
<comment type="caution">
    <text evidence="4">The sequence shown here is derived from an EMBL/GenBank/DDBJ whole genome shotgun (WGS) entry which is preliminary data.</text>
</comment>
<reference evidence="4 5" key="1">
    <citation type="journal article" date="2012" name="Int. J. Syst. Evol. Microbiol.">
        <title>Marinomonas hwangdonensis sp. nov., isolated from seawater.</title>
        <authorList>
            <person name="Jung Y.T."/>
            <person name="Oh T.K."/>
            <person name="Yoon J.H."/>
        </authorList>
    </citation>
    <scope>NUCLEOTIDE SEQUENCE [LARGE SCALE GENOMIC DNA]</scope>
    <source>
        <strain evidence="4 5">HDW-15</strain>
    </source>
</reference>
<evidence type="ECO:0000313" key="5">
    <source>
        <dbReference type="Proteomes" id="UP000280507"/>
    </source>
</evidence>
<gene>
    <name evidence="4" type="ORF">EBI00_12755</name>
</gene>
<evidence type="ECO:0008006" key="6">
    <source>
        <dbReference type="Google" id="ProtNLM"/>
    </source>
</evidence>
<keyword evidence="1" id="KW-0175">Coiled coil</keyword>
<keyword evidence="5" id="KW-1185">Reference proteome</keyword>
<dbReference type="PROSITE" id="PS51257">
    <property type="entry name" value="PROKAR_LIPOPROTEIN"/>
    <property type="match status" value="1"/>
</dbReference>
<feature type="chain" id="PRO_5018070244" description="DNA repair protein" evidence="3">
    <location>
        <begin position="23"/>
        <end position="417"/>
    </location>
</feature>
<accession>A0A3M8Q2R2</accession>
<feature type="coiled-coil region" evidence="1">
    <location>
        <begin position="330"/>
        <end position="374"/>
    </location>
</feature>
<dbReference type="EMBL" id="RIZG01000008">
    <property type="protein sequence ID" value="RNF49230.1"/>
    <property type="molecule type" value="Genomic_DNA"/>
</dbReference>
<dbReference type="Proteomes" id="UP000280507">
    <property type="component" value="Unassembled WGS sequence"/>
</dbReference>
<evidence type="ECO:0000256" key="2">
    <source>
        <dbReference type="SAM" id="MobiDB-lite"/>
    </source>
</evidence>
<feature type="region of interest" description="Disordered" evidence="2">
    <location>
        <begin position="386"/>
        <end position="417"/>
    </location>
</feature>
<dbReference type="AlphaFoldDB" id="A0A3M8Q2R2"/>
<keyword evidence="3" id="KW-0732">Signal</keyword>
<feature type="signal peptide" evidence="3">
    <location>
        <begin position="1"/>
        <end position="22"/>
    </location>
</feature>
<proteinExistence type="predicted"/>
<sequence length="417" mass="45435">MKKELKTAALATLMALTLFGCASNPDSASNLAADAKQSENIIKINDLKQAIDAADKQVTQSIKEELHWFATKDIEEANKALVEAKEYYAEFEFDPSKANSSSGFFSSINNIDAANESINTFNEYMTKATTLKSSVLSALSETFDYRTQLNYIDAQQYFPSTVQELESDLKKLVDQVANDKTAAAIAAQPSLVAKQRALEIKTVTAIYLSDAKSALDKLIKADTAKDAPKSISHASASLTAATAFIAADPRAIDEIQNKAKEVIFSINRAEQIALAVKKLKAIQPADYEDHLISYEKILLSISNTLGAEDRRDLAFDEQGKALVTFIEESLKDLEVSIQTQQQLRKELKDQKSYVALLEEKISTLNANLADVKQSLADSLAEKVAKTKQAAAEQGNKTADVETKSSALKETADTAAAE</sequence>
<protein>
    <recommendedName>
        <fullName evidence="6">DNA repair protein</fullName>
    </recommendedName>
</protein>
<evidence type="ECO:0000256" key="3">
    <source>
        <dbReference type="SAM" id="SignalP"/>
    </source>
</evidence>
<evidence type="ECO:0000256" key="1">
    <source>
        <dbReference type="SAM" id="Coils"/>
    </source>
</evidence>